<dbReference type="SUPFAM" id="SSF81624">
    <property type="entry name" value="N-terminal domain of MutM-like DNA repair proteins"/>
    <property type="match status" value="1"/>
</dbReference>
<proteinExistence type="inferred from homology"/>
<dbReference type="PANTHER" id="PTHR22993">
    <property type="entry name" value="FORMAMIDOPYRIMIDINE-DNA GLYCOSYLASE"/>
    <property type="match status" value="1"/>
</dbReference>
<dbReference type="GO" id="GO:0140078">
    <property type="term" value="F:class I DNA-(apurinic or apyrimidinic site) endonuclease activity"/>
    <property type="evidence" value="ECO:0007669"/>
    <property type="project" value="UniProtKB-EC"/>
</dbReference>
<dbReference type="PROSITE" id="PS51066">
    <property type="entry name" value="ZF_FPG_2"/>
    <property type="match status" value="1"/>
</dbReference>
<dbReference type="GO" id="GO:0006284">
    <property type="term" value="P:base-excision repair"/>
    <property type="evidence" value="ECO:0007669"/>
    <property type="project" value="InterPro"/>
</dbReference>
<evidence type="ECO:0000256" key="9">
    <source>
        <dbReference type="ARBA" id="ARBA00023125"/>
    </source>
</evidence>
<evidence type="ECO:0000259" key="17">
    <source>
        <dbReference type="PROSITE" id="PS51068"/>
    </source>
</evidence>
<feature type="active site" description="Schiff-base intermediate with DNA" evidence="15">
    <location>
        <position position="2"/>
    </location>
</feature>
<dbReference type="GO" id="GO:0003684">
    <property type="term" value="F:damaged DNA binding"/>
    <property type="evidence" value="ECO:0007669"/>
    <property type="project" value="InterPro"/>
</dbReference>
<sequence length="277" mass="31820">MPELPEVETIKKTLEHMVIGETIKNVIIYWPKMIKQPDDSKEFTNLVKGQKINRLERRGKFLLFYLDTHVLISHLRMEGKYGVFSTETPLAKHTHVRILFEGGQELRYQDVRKFGTMHLYNMGEEFNVPPLEQLGPEPFEDSFSVPYLHNKLKRTNRHIKTVLLDQTILAGLGNIYVDEALFKAAIHPLRIASSITEDEVRSLHRSIQETLREAVAQGGTTIRSYVNTQGQIGMFQQQLNVYGREEENCNVCSTPITKLKVGGRGTHVCLTCQKEKR</sequence>
<dbReference type="Pfam" id="PF01149">
    <property type="entry name" value="Fapy_DNA_glyco"/>
    <property type="match status" value="1"/>
</dbReference>
<dbReference type="InterPro" id="IPR010663">
    <property type="entry name" value="Znf_FPG/IleRS"/>
</dbReference>
<evidence type="ECO:0000256" key="4">
    <source>
        <dbReference type="ARBA" id="ARBA00022723"/>
    </source>
</evidence>
<feature type="domain" description="Formamidopyrimidine-DNA glycosylase catalytic" evidence="17">
    <location>
        <begin position="2"/>
        <end position="115"/>
    </location>
</feature>
<dbReference type="GO" id="GO:0034039">
    <property type="term" value="F:8-oxo-7,8-dihydroguanine DNA N-glycosylase activity"/>
    <property type="evidence" value="ECO:0007669"/>
    <property type="project" value="TreeGrafter"/>
</dbReference>
<feature type="binding site" evidence="15">
    <location>
        <position position="93"/>
    </location>
    <ligand>
        <name>DNA</name>
        <dbReference type="ChEBI" id="CHEBI:16991"/>
    </ligand>
</feature>
<evidence type="ECO:0000256" key="1">
    <source>
        <dbReference type="ARBA" id="ARBA00001668"/>
    </source>
</evidence>
<dbReference type="OrthoDB" id="9800855at2"/>
<dbReference type="NCBIfam" id="NF002211">
    <property type="entry name" value="PRK01103.1"/>
    <property type="match status" value="1"/>
</dbReference>
<dbReference type="InterPro" id="IPR015886">
    <property type="entry name" value="H2TH_FPG"/>
</dbReference>
<dbReference type="EMBL" id="WMEQ01000007">
    <property type="protein sequence ID" value="MYL34153.1"/>
    <property type="molecule type" value="Genomic_DNA"/>
</dbReference>
<dbReference type="PANTHER" id="PTHR22993:SF9">
    <property type="entry name" value="FORMAMIDOPYRIMIDINE-DNA GLYCOSYLASE"/>
    <property type="match status" value="1"/>
</dbReference>
<dbReference type="InterPro" id="IPR012319">
    <property type="entry name" value="FPG_cat"/>
</dbReference>
<dbReference type="EC" id="3.2.2.23" evidence="15"/>
<dbReference type="InterPro" id="IPR035937">
    <property type="entry name" value="FPG_N"/>
</dbReference>
<feature type="active site" description="Proton donor; for beta-elimination activity" evidence="15">
    <location>
        <position position="60"/>
    </location>
</feature>
<keyword evidence="10 15" id="KW-0234">DNA repair</keyword>
<keyword evidence="5 15" id="KW-0227">DNA damage</keyword>
<comment type="function">
    <text evidence="15">Involved in base excision repair of DNA damaged by oxidation or by mutagenic agents. Acts as DNA glycosylase that recognizes and removes damaged bases. Has a preference for oxidized purines, such as 7,8-dihydro-8-oxoguanine (8-oxoG). Has AP (apurinic/apyrimidinic) lyase activity and introduces nicks in the DNA strand. Cleaves the DNA backbone by beta-delta elimination to generate a single-strand break at the site of the removed base with both 3'- and 5'-phosphates.</text>
</comment>
<organism evidence="18 19">
    <name type="scientific">Pontibacillus yanchengensis</name>
    <dbReference type="NCBI Taxonomy" id="462910"/>
    <lineage>
        <taxon>Bacteria</taxon>
        <taxon>Bacillati</taxon>
        <taxon>Bacillota</taxon>
        <taxon>Bacilli</taxon>
        <taxon>Bacillales</taxon>
        <taxon>Bacillaceae</taxon>
        <taxon>Pontibacillus</taxon>
    </lineage>
</organism>
<dbReference type="FunFam" id="3.20.190.10:FF:000001">
    <property type="entry name" value="Formamidopyrimidine-DNA glycosylase"/>
    <property type="match status" value="1"/>
</dbReference>
<dbReference type="CDD" id="cd08966">
    <property type="entry name" value="EcFpg-like_N"/>
    <property type="match status" value="1"/>
</dbReference>
<keyword evidence="7 15" id="KW-0378">Hydrolase</keyword>
<dbReference type="Pfam" id="PF06831">
    <property type="entry name" value="H2TH"/>
    <property type="match status" value="1"/>
</dbReference>
<dbReference type="Gene3D" id="3.20.190.10">
    <property type="entry name" value="MutM-like, N-terminal"/>
    <property type="match status" value="1"/>
</dbReference>
<feature type="active site" description="Proton donor" evidence="15">
    <location>
        <position position="3"/>
    </location>
</feature>
<dbReference type="SUPFAM" id="SSF57716">
    <property type="entry name" value="Glucocorticoid receptor-like (DNA-binding domain)"/>
    <property type="match status" value="1"/>
</dbReference>
<evidence type="ECO:0000256" key="10">
    <source>
        <dbReference type="ARBA" id="ARBA00023204"/>
    </source>
</evidence>
<comment type="catalytic activity">
    <reaction evidence="1 15">
        <text>Hydrolysis of DNA containing ring-opened 7-methylguanine residues, releasing 2,6-diamino-4-hydroxy-5-(N-methyl)formamidopyrimidine.</text>
        <dbReference type="EC" id="3.2.2.23"/>
    </reaction>
</comment>
<comment type="catalytic activity">
    <reaction evidence="14 15">
        <text>2'-deoxyribonucleotide-(2'-deoxyribose 5'-phosphate)-2'-deoxyribonucleotide-DNA = a 3'-end 2'-deoxyribonucleotide-(2,3-dehydro-2,3-deoxyribose 5'-phosphate)-DNA + a 5'-end 5'-phospho-2'-deoxyribonucleoside-DNA + H(+)</text>
        <dbReference type="Rhea" id="RHEA:66592"/>
        <dbReference type="Rhea" id="RHEA-COMP:13180"/>
        <dbReference type="Rhea" id="RHEA-COMP:16897"/>
        <dbReference type="Rhea" id="RHEA-COMP:17067"/>
        <dbReference type="ChEBI" id="CHEBI:15378"/>
        <dbReference type="ChEBI" id="CHEBI:136412"/>
        <dbReference type="ChEBI" id="CHEBI:157695"/>
        <dbReference type="ChEBI" id="CHEBI:167181"/>
        <dbReference type="EC" id="4.2.99.18"/>
    </reaction>
</comment>
<dbReference type="EC" id="4.2.99.18" evidence="15"/>
<evidence type="ECO:0000256" key="8">
    <source>
        <dbReference type="ARBA" id="ARBA00022833"/>
    </source>
</evidence>
<dbReference type="Pfam" id="PF06827">
    <property type="entry name" value="zf-FPG_IleRS"/>
    <property type="match status" value="1"/>
</dbReference>
<comment type="caution">
    <text evidence="18">The sequence shown here is derived from an EMBL/GenBank/DDBJ whole genome shotgun (WGS) entry which is preliminary data.</text>
</comment>
<comment type="subunit">
    <text evidence="3 15">Monomer.</text>
</comment>
<feature type="active site" description="Proton donor; for delta-elimination activity" evidence="15">
    <location>
        <position position="264"/>
    </location>
</feature>
<protein>
    <recommendedName>
        <fullName evidence="15">Formamidopyrimidine-DNA glycosylase</fullName>
        <shortName evidence="15">Fapy-DNA glycosylase</shortName>
        <ecNumber evidence="15">3.2.2.23</ecNumber>
    </recommendedName>
    <alternativeName>
        <fullName evidence="15">DNA-(apurinic or apyrimidinic site) lyase MutM</fullName>
        <shortName evidence="15">AP lyase MutM</shortName>
        <ecNumber evidence="15">4.2.99.18</ecNumber>
    </alternativeName>
</protein>
<evidence type="ECO:0000256" key="6">
    <source>
        <dbReference type="ARBA" id="ARBA00022771"/>
    </source>
</evidence>
<evidence type="ECO:0000256" key="13">
    <source>
        <dbReference type="ARBA" id="ARBA00023295"/>
    </source>
</evidence>
<evidence type="ECO:0000256" key="12">
    <source>
        <dbReference type="ARBA" id="ARBA00023268"/>
    </source>
</evidence>
<evidence type="ECO:0000313" key="19">
    <source>
        <dbReference type="Proteomes" id="UP000468638"/>
    </source>
</evidence>
<evidence type="ECO:0000259" key="16">
    <source>
        <dbReference type="PROSITE" id="PS51066"/>
    </source>
</evidence>
<gene>
    <name evidence="15 18" type="primary">mutM</name>
    <name evidence="15" type="synonym">fpg</name>
    <name evidence="18" type="ORF">GLW05_11140</name>
</gene>
<evidence type="ECO:0000256" key="7">
    <source>
        <dbReference type="ARBA" id="ARBA00022801"/>
    </source>
</evidence>
<evidence type="ECO:0000256" key="14">
    <source>
        <dbReference type="ARBA" id="ARBA00044632"/>
    </source>
</evidence>
<reference evidence="18 19" key="1">
    <citation type="submission" date="2019-11" db="EMBL/GenBank/DDBJ databases">
        <title>Genome sequences of 17 halophilic strains isolated from different environments.</title>
        <authorList>
            <person name="Furrow R.E."/>
        </authorList>
    </citation>
    <scope>NUCLEOTIDE SEQUENCE [LARGE SCALE GENOMIC DNA]</scope>
    <source>
        <strain evidence="18 19">22514_16_FS</strain>
    </source>
</reference>
<dbReference type="GO" id="GO:0008270">
    <property type="term" value="F:zinc ion binding"/>
    <property type="evidence" value="ECO:0007669"/>
    <property type="project" value="UniProtKB-UniRule"/>
</dbReference>
<keyword evidence="11 15" id="KW-0456">Lyase</keyword>
<evidence type="ECO:0000256" key="11">
    <source>
        <dbReference type="ARBA" id="ARBA00023239"/>
    </source>
</evidence>
<comment type="similarity">
    <text evidence="2 15">Belongs to the FPG family.</text>
</comment>
<dbReference type="InterPro" id="IPR010979">
    <property type="entry name" value="Ribosomal_uS13-like_H2TH"/>
</dbReference>
<dbReference type="GO" id="GO:0003690">
    <property type="term" value="F:double-stranded DNA binding"/>
    <property type="evidence" value="ECO:0007669"/>
    <property type="project" value="UniProtKB-ARBA"/>
</dbReference>
<dbReference type="SMART" id="SM01232">
    <property type="entry name" value="H2TH"/>
    <property type="match status" value="1"/>
</dbReference>
<evidence type="ECO:0000313" key="18">
    <source>
        <dbReference type="EMBL" id="MYL34153.1"/>
    </source>
</evidence>
<dbReference type="SUPFAM" id="SSF46946">
    <property type="entry name" value="S13-like H2TH domain"/>
    <property type="match status" value="1"/>
</dbReference>
<dbReference type="AlphaFoldDB" id="A0A6I5A1C4"/>
<dbReference type="RefSeq" id="WP_160909718.1">
    <property type="nucleotide sequence ID" value="NZ_WMEQ01000007.1"/>
</dbReference>
<evidence type="ECO:0000256" key="3">
    <source>
        <dbReference type="ARBA" id="ARBA00011245"/>
    </source>
</evidence>
<keyword evidence="8 15" id="KW-0862">Zinc</keyword>
<evidence type="ECO:0000256" key="5">
    <source>
        <dbReference type="ARBA" id="ARBA00022763"/>
    </source>
</evidence>
<evidence type="ECO:0000256" key="2">
    <source>
        <dbReference type="ARBA" id="ARBA00009409"/>
    </source>
</evidence>
<evidence type="ECO:0000256" key="15">
    <source>
        <dbReference type="HAMAP-Rule" id="MF_00103"/>
    </source>
</evidence>
<dbReference type="InterPro" id="IPR000214">
    <property type="entry name" value="Znf_DNA_glyclase/AP_lyase"/>
</dbReference>
<dbReference type="InterPro" id="IPR020629">
    <property type="entry name" value="FPG_Glyclase"/>
</dbReference>
<keyword evidence="13 15" id="KW-0326">Glycosidase</keyword>
<keyword evidence="12 15" id="KW-0511">Multifunctional enzyme</keyword>
<keyword evidence="4 15" id="KW-0479">Metal-binding</keyword>
<dbReference type="FunFam" id="1.10.8.50:FF:000003">
    <property type="entry name" value="Formamidopyrimidine-DNA glycosylase"/>
    <property type="match status" value="1"/>
</dbReference>
<keyword evidence="6 15" id="KW-0863">Zinc-finger</keyword>
<dbReference type="HAMAP" id="MF_00103">
    <property type="entry name" value="Fapy_DNA_glycosyl"/>
    <property type="match status" value="1"/>
</dbReference>
<name>A0A6I5A1C4_9BACI</name>
<comment type="caution">
    <text evidence="15">Lacks conserved residue(s) required for the propagation of feature annotation.</text>
</comment>
<dbReference type="SMART" id="SM00898">
    <property type="entry name" value="Fapy_DNA_glyco"/>
    <property type="match status" value="1"/>
</dbReference>
<feature type="binding site" evidence="15">
    <location>
        <position position="112"/>
    </location>
    <ligand>
        <name>DNA</name>
        <dbReference type="ChEBI" id="CHEBI:16991"/>
    </ligand>
</feature>
<comment type="cofactor">
    <cofactor evidence="15">
        <name>Zn(2+)</name>
        <dbReference type="ChEBI" id="CHEBI:29105"/>
    </cofactor>
    <text evidence="15">Binds 1 zinc ion per subunit.</text>
</comment>
<dbReference type="NCBIfam" id="TIGR00577">
    <property type="entry name" value="fpg"/>
    <property type="match status" value="1"/>
</dbReference>
<dbReference type="PROSITE" id="PS51068">
    <property type="entry name" value="FPG_CAT"/>
    <property type="match status" value="1"/>
</dbReference>
<keyword evidence="9 15" id="KW-0238">DNA-binding</keyword>
<accession>A0A6I5A1C4</accession>
<dbReference type="Gene3D" id="1.10.8.50">
    <property type="match status" value="1"/>
</dbReference>
<dbReference type="Proteomes" id="UP000468638">
    <property type="component" value="Unassembled WGS sequence"/>
</dbReference>
<feature type="domain" description="FPG-type" evidence="16">
    <location>
        <begin position="240"/>
        <end position="274"/>
    </location>
</feature>